<dbReference type="InterPro" id="IPR043502">
    <property type="entry name" value="DNA/RNA_pol_sf"/>
</dbReference>
<keyword evidence="4" id="KW-1185">Reference proteome</keyword>
<proteinExistence type="predicted"/>
<feature type="compositionally biased region" description="Polar residues" evidence="1">
    <location>
        <begin position="400"/>
        <end position="410"/>
    </location>
</feature>
<dbReference type="WBParaSite" id="SSLN_0001625101-mRNA-1">
    <property type="protein sequence ID" value="SSLN_0001625101-mRNA-1"/>
    <property type="gene ID" value="SSLN_0001625101"/>
</dbReference>
<dbReference type="PANTHER" id="PTHR47027:SF26">
    <property type="entry name" value="REVERSE TRANSCRIPTASE DOMAIN-CONTAINING PROTEIN"/>
    <property type="match status" value="1"/>
</dbReference>
<dbReference type="Pfam" id="PF00078">
    <property type="entry name" value="RVT_1"/>
    <property type="match status" value="1"/>
</dbReference>
<dbReference type="Proteomes" id="UP000275846">
    <property type="component" value="Unassembled WGS sequence"/>
</dbReference>
<evidence type="ECO:0000313" key="5">
    <source>
        <dbReference type="WBParaSite" id="SSLN_0001625101-mRNA-1"/>
    </source>
</evidence>
<name>A0A183TGQ9_SCHSO</name>
<evidence type="ECO:0000256" key="1">
    <source>
        <dbReference type="SAM" id="MobiDB-lite"/>
    </source>
</evidence>
<evidence type="ECO:0000313" key="4">
    <source>
        <dbReference type="Proteomes" id="UP000275846"/>
    </source>
</evidence>
<sequence>MQTHLYTTFVDLTKAFDTVNRDALWKVMQIFSCPEWFTHMVGQLHDGMTARITDNGTVSEAFAVTNGVKQGCVLVPILSSLMFSAMLTNSYRNERPGILIARRTEMHLPNRQRLQAPTRVSMTTVHQLHFADDCILNTATEEARQWSIYFFFIGCSCFRLTINMKKRWSCIKVNGTQFNIVKNLAFLCGTLPRNKKFNDKVAHRIFKASQVFGRLQPTGGITPNRAGCPVTITRFHLLGGVTDAAAGRALIRHPTSLNPFGYSSVQNKLSCQLASHVLSPSTKPGQKVVVARASRINVACCGRFVPAAKPWSTVMTSGLNQVRVSGVVCVSTPGTSAQFPLLHPPPSHPHPTLLHALPPLSSSQPTLTLSFYPPLPPPTLQQPPRNLSAQYHREDIRPFPSQSSERSPTARTAPGKPMWLSKKPMNNRHDVRHSPATREGPEDTNSPIHYLRGSNESLRYGESRLNVEDHAEIRLSQAIHTHAASTP</sequence>
<protein>
    <submittedName>
        <fullName evidence="5">Reverse transcriptase domain-containing protein</fullName>
    </submittedName>
</protein>
<accession>A0A183TGQ9</accession>
<dbReference type="InterPro" id="IPR000477">
    <property type="entry name" value="RT_dom"/>
</dbReference>
<feature type="region of interest" description="Disordered" evidence="1">
    <location>
        <begin position="397"/>
        <end position="455"/>
    </location>
</feature>
<reference evidence="3 4" key="2">
    <citation type="submission" date="2018-11" db="EMBL/GenBank/DDBJ databases">
        <authorList>
            <consortium name="Pathogen Informatics"/>
        </authorList>
    </citation>
    <scope>NUCLEOTIDE SEQUENCE [LARGE SCALE GENOMIC DNA]</scope>
    <source>
        <strain evidence="3 4">NST_G2</strain>
    </source>
</reference>
<dbReference type="PANTHER" id="PTHR47027">
    <property type="entry name" value="REVERSE TRANSCRIPTASE DOMAIN-CONTAINING PROTEIN"/>
    <property type="match status" value="1"/>
</dbReference>
<reference evidence="5" key="1">
    <citation type="submission" date="2016-06" db="UniProtKB">
        <authorList>
            <consortium name="WormBaseParasite"/>
        </authorList>
    </citation>
    <scope>IDENTIFICATION</scope>
</reference>
<dbReference type="SUPFAM" id="SSF56672">
    <property type="entry name" value="DNA/RNA polymerases"/>
    <property type="match status" value="1"/>
</dbReference>
<dbReference type="EMBL" id="UYSU01040165">
    <property type="protein sequence ID" value="VDM02043.1"/>
    <property type="molecule type" value="Genomic_DNA"/>
</dbReference>
<dbReference type="AlphaFoldDB" id="A0A183TGQ9"/>
<evidence type="ECO:0000313" key="3">
    <source>
        <dbReference type="EMBL" id="VDM02043.1"/>
    </source>
</evidence>
<dbReference type="PROSITE" id="PS50878">
    <property type="entry name" value="RT_POL"/>
    <property type="match status" value="1"/>
</dbReference>
<gene>
    <name evidence="3" type="ORF">SSLN_LOCUS15657</name>
</gene>
<organism evidence="5">
    <name type="scientific">Schistocephalus solidus</name>
    <name type="common">Tapeworm</name>
    <dbReference type="NCBI Taxonomy" id="70667"/>
    <lineage>
        <taxon>Eukaryota</taxon>
        <taxon>Metazoa</taxon>
        <taxon>Spiralia</taxon>
        <taxon>Lophotrochozoa</taxon>
        <taxon>Platyhelminthes</taxon>
        <taxon>Cestoda</taxon>
        <taxon>Eucestoda</taxon>
        <taxon>Diphyllobothriidea</taxon>
        <taxon>Diphyllobothriidae</taxon>
        <taxon>Schistocephalus</taxon>
    </lineage>
</organism>
<feature type="domain" description="Reverse transcriptase" evidence="2">
    <location>
        <begin position="1"/>
        <end position="191"/>
    </location>
</feature>
<evidence type="ECO:0000259" key="2">
    <source>
        <dbReference type="PROSITE" id="PS50878"/>
    </source>
</evidence>
<feature type="region of interest" description="Disordered" evidence="1">
    <location>
        <begin position="365"/>
        <end position="385"/>
    </location>
</feature>